<reference evidence="2 3" key="1">
    <citation type="journal article" date="2018" name="Gigascience">
        <title>Genomes of trombidid mites reveal novel predicted allergens and laterally-transferred genes associated with secondary metabolism.</title>
        <authorList>
            <person name="Dong X."/>
            <person name="Chaisiri K."/>
            <person name="Xia D."/>
            <person name="Armstrong S.D."/>
            <person name="Fang Y."/>
            <person name="Donnelly M.J."/>
            <person name="Kadowaki T."/>
            <person name="McGarry J.W."/>
            <person name="Darby A.C."/>
            <person name="Makepeace B.L."/>
        </authorList>
    </citation>
    <scope>NUCLEOTIDE SEQUENCE [LARGE SCALE GENOMIC DNA]</scope>
    <source>
        <strain evidence="2">UoL-UT</strain>
    </source>
</reference>
<dbReference type="SUPFAM" id="SSF53474">
    <property type="entry name" value="alpha/beta-Hydrolases"/>
    <property type="match status" value="1"/>
</dbReference>
<comment type="similarity">
    <text evidence="1">Belongs to the peptidase S10 family.</text>
</comment>
<organism evidence="2 3">
    <name type="scientific">Leptotrombidium deliense</name>
    <dbReference type="NCBI Taxonomy" id="299467"/>
    <lineage>
        <taxon>Eukaryota</taxon>
        <taxon>Metazoa</taxon>
        <taxon>Ecdysozoa</taxon>
        <taxon>Arthropoda</taxon>
        <taxon>Chelicerata</taxon>
        <taxon>Arachnida</taxon>
        <taxon>Acari</taxon>
        <taxon>Acariformes</taxon>
        <taxon>Trombidiformes</taxon>
        <taxon>Prostigmata</taxon>
        <taxon>Anystina</taxon>
        <taxon>Parasitengona</taxon>
        <taxon>Trombiculoidea</taxon>
        <taxon>Trombiculidae</taxon>
        <taxon>Leptotrombidium</taxon>
    </lineage>
</organism>
<dbReference type="Gene3D" id="3.40.50.1820">
    <property type="entry name" value="alpha/beta hydrolase"/>
    <property type="match status" value="1"/>
</dbReference>
<evidence type="ECO:0000313" key="3">
    <source>
        <dbReference type="Proteomes" id="UP000288716"/>
    </source>
</evidence>
<keyword evidence="2" id="KW-0121">Carboxypeptidase</keyword>
<dbReference type="VEuPathDB" id="VectorBase:LDEU005145"/>
<comment type="caution">
    <text evidence="2">The sequence shown here is derived from an EMBL/GenBank/DDBJ whole genome shotgun (WGS) entry which is preliminary data.</text>
</comment>
<keyword evidence="2" id="KW-0378">Hydrolase</keyword>
<dbReference type="GO" id="GO:0004185">
    <property type="term" value="F:serine-type carboxypeptidase activity"/>
    <property type="evidence" value="ECO:0007669"/>
    <property type="project" value="InterPro"/>
</dbReference>
<dbReference type="InterPro" id="IPR001563">
    <property type="entry name" value="Peptidase_S10"/>
</dbReference>
<evidence type="ECO:0000313" key="2">
    <source>
        <dbReference type="EMBL" id="RWS26895.1"/>
    </source>
</evidence>
<sequence>MYGVTIICFLFVFLNENECILHKKLFPKPAPLENSSNDCGEPLFLTPLIESGRIEEAKQKSLVRNLSYESEIESYSGFFTVNKQYNSNMFFWFFKSKSPKAPVVVWLQGGPGGSSLFG</sequence>
<name>A0A443SHD9_9ACAR</name>
<dbReference type="STRING" id="299467.A0A443SHD9"/>
<dbReference type="GO" id="GO:0006508">
    <property type="term" value="P:proteolysis"/>
    <property type="evidence" value="ECO:0007669"/>
    <property type="project" value="InterPro"/>
</dbReference>
<dbReference type="Proteomes" id="UP000288716">
    <property type="component" value="Unassembled WGS sequence"/>
</dbReference>
<dbReference type="OrthoDB" id="6512874at2759"/>
<evidence type="ECO:0000256" key="1">
    <source>
        <dbReference type="ARBA" id="ARBA00009431"/>
    </source>
</evidence>
<keyword evidence="3" id="KW-1185">Reference proteome</keyword>
<dbReference type="Pfam" id="PF00450">
    <property type="entry name" value="Peptidase_S10"/>
    <property type="match status" value="1"/>
</dbReference>
<keyword evidence="2" id="KW-0645">Protease</keyword>
<gene>
    <name evidence="2" type="ORF">B4U80_11391</name>
</gene>
<dbReference type="AlphaFoldDB" id="A0A443SHD9"/>
<protein>
    <submittedName>
        <fullName evidence="2">Venom serine carboxypeptidase-like protein</fullName>
    </submittedName>
</protein>
<accession>A0A443SHD9</accession>
<dbReference type="EMBL" id="NCKV01002396">
    <property type="protein sequence ID" value="RWS26895.1"/>
    <property type="molecule type" value="Genomic_DNA"/>
</dbReference>
<dbReference type="InterPro" id="IPR029058">
    <property type="entry name" value="AB_hydrolase_fold"/>
</dbReference>
<proteinExistence type="inferred from homology"/>
<feature type="non-terminal residue" evidence="2">
    <location>
        <position position="118"/>
    </location>
</feature>